<organism evidence="11 12">
    <name type="scientific">Pontiella desulfatans</name>
    <dbReference type="NCBI Taxonomy" id="2750659"/>
    <lineage>
        <taxon>Bacteria</taxon>
        <taxon>Pseudomonadati</taxon>
        <taxon>Kiritimatiellota</taxon>
        <taxon>Kiritimatiellia</taxon>
        <taxon>Kiritimatiellales</taxon>
        <taxon>Pontiellaceae</taxon>
        <taxon>Pontiella</taxon>
    </lineage>
</organism>
<evidence type="ECO:0000256" key="5">
    <source>
        <dbReference type="ARBA" id="ARBA00022692"/>
    </source>
</evidence>
<evidence type="ECO:0000256" key="9">
    <source>
        <dbReference type="SAM" id="Phobius"/>
    </source>
</evidence>
<dbReference type="Gene3D" id="1.20.1530.20">
    <property type="match status" value="1"/>
</dbReference>
<dbReference type="GO" id="GO:0005886">
    <property type="term" value="C:plasma membrane"/>
    <property type="evidence" value="ECO:0007669"/>
    <property type="project" value="UniProtKB-SubCell"/>
</dbReference>
<keyword evidence="3" id="KW-0050">Antiport</keyword>
<feature type="transmembrane region" description="Helical" evidence="9">
    <location>
        <begin position="33"/>
        <end position="51"/>
    </location>
</feature>
<dbReference type="RefSeq" id="WP_168442605.1">
    <property type="nucleotide sequence ID" value="NZ_CAAHFG010000004.1"/>
</dbReference>
<feature type="transmembrane region" description="Helical" evidence="9">
    <location>
        <begin position="90"/>
        <end position="111"/>
    </location>
</feature>
<evidence type="ECO:0000259" key="10">
    <source>
        <dbReference type="Pfam" id="PF00999"/>
    </source>
</evidence>
<keyword evidence="2" id="KW-0813">Transport</keyword>
<dbReference type="PANTHER" id="PTHR32507">
    <property type="entry name" value="NA(+)/H(+) ANTIPORTER 1"/>
    <property type="match status" value="1"/>
</dbReference>
<evidence type="ECO:0000256" key="4">
    <source>
        <dbReference type="ARBA" id="ARBA00022475"/>
    </source>
</evidence>
<feature type="transmembrane region" description="Helical" evidence="9">
    <location>
        <begin position="123"/>
        <end position="142"/>
    </location>
</feature>
<feature type="transmembrane region" description="Helical" evidence="9">
    <location>
        <begin position="312"/>
        <end position="333"/>
    </location>
</feature>
<feature type="transmembrane region" description="Helical" evidence="9">
    <location>
        <begin position="290"/>
        <end position="306"/>
    </location>
</feature>
<keyword evidence="6 9" id="KW-1133">Transmembrane helix</keyword>
<dbReference type="Pfam" id="PF00999">
    <property type="entry name" value="Na_H_Exchanger"/>
    <property type="match status" value="1"/>
</dbReference>
<dbReference type="InterPro" id="IPR038770">
    <property type="entry name" value="Na+/solute_symporter_sf"/>
</dbReference>
<evidence type="ECO:0000256" key="3">
    <source>
        <dbReference type="ARBA" id="ARBA00022449"/>
    </source>
</evidence>
<keyword evidence="8 9" id="KW-0472">Membrane</keyword>
<evidence type="ECO:0000256" key="6">
    <source>
        <dbReference type="ARBA" id="ARBA00022989"/>
    </source>
</evidence>
<dbReference type="InterPro" id="IPR006153">
    <property type="entry name" value="Cation/H_exchanger_TM"/>
</dbReference>
<accession>A0A6C2UBI4</accession>
<gene>
    <name evidence="11" type="primary">nhaP2</name>
    <name evidence="11" type="ORF">PDESU_05237</name>
</gene>
<evidence type="ECO:0000313" key="11">
    <source>
        <dbReference type="EMBL" id="VGO16646.1"/>
    </source>
</evidence>
<dbReference type="Proteomes" id="UP000366872">
    <property type="component" value="Unassembled WGS sequence"/>
</dbReference>
<feature type="transmembrane region" description="Helical" evidence="9">
    <location>
        <begin position="58"/>
        <end position="78"/>
    </location>
</feature>
<protein>
    <submittedName>
        <fullName evidence="11">K(+)/H(+) antiporter NhaP2</fullName>
    </submittedName>
</protein>
<keyword evidence="4" id="KW-1003">Cell membrane</keyword>
<dbReference type="GO" id="GO:1902600">
    <property type="term" value="P:proton transmembrane transport"/>
    <property type="evidence" value="ECO:0007669"/>
    <property type="project" value="InterPro"/>
</dbReference>
<evidence type="ECO:0000256" key="1">
    <source>
        <dbReference type="ARBA" id="ARBA00004651"/>
    </source>
</evidence>
<dbReference type="AlphaFoldDB" id="A0A6C2UBI4"/>
<evidence type="ECO:0000256" key="2">
    <source>
        <dbReference type="ARBA" id="ARBA00022448"/>
    </source>
</evidence>
<keyword evidence="7" id="KW-0406">Ion transport</keyword>
<dbReference type="GO" id="GO:0015297">
    <property type="term" value="F:antiporter activity"/>
    <property type="evidence" value="ECO:0007669"/>
    <property type="project" value="UniProtKB-KW"/>
</dbReference>
<evidence type="ECO:0000256" key="7">
    <source>
        <dbReference type="ARBA" id="ARBA00023065"/>
    </source>
</evidence>
<comment type="subcellular location">
    <subcellularLocation>
        <location evidence="1">Cell membrane</location>
        <topology evidence="1">Multi-pass membrane protein</topology>
    </subcellularLocation>
</comment>
<keyword evidence="12" id="KW-1185">Reference proteome</keyword>
<name>A0A6C2UBI4_PONDE</name>
<sequence>MDPVAQTLIVIAFLLLLGTFAESFFEKTGLPDVVWLVGAGILLGPVFKLVSPDIIEPAVPLFGAIALTVILAGGAYRLKLEEVLRVAPRGLLLGIVGFILSVCAVCLFFLIVTPLGWVREASLVYWVMMGAIVGGASALIIMPTVSKGGVDELVAHTLEVESSATDALCVVVTMVTIDLVVKGASGVSEPIVTLGRQICIGVGLGIAFAAIMIPAYPFFRGKDHGFMLFLAGMLALYGTTVSAGGNGAVAVLTSSLTVGNAAFIVPRLIPGAQPDVFVGTETGRIIQQQITFLIKSFFFVLIGLLFPTEPRLIGLGILAALFLLAFRMPAVALAMRGSQISRKQFFLLTVGLPRGLAAGVLATLPMQWEFPAWKTCRVLCFP</sequence>
<feature type="domain" description="Cation/H+ exchanger transmembrane" evidence="10">
    <location>
        <begin position="15"/>
        <end position="372"/>
    </location>
</feature>
<feature type="transmembrane region" description="Helical" evidence="9">
    <location>
        <begin position="194"/>
        <end position="219"/>
    </location>
</feature>
<feature type="transmembrane region" description="Helical" evidence="9">
    <location>
        <begin position="345"/>
        <end position="364"/>
    </location>
</feature>
<evidence type="ECO:0000256" key="8">
    <source>
        <dbReference type="ARBA" id="ARBA00023136"/>
    </source>
</evidence>
<reference evidence="11 12" key="1">
    <citation type="submission" date="2019-04" db="EMBL/GenBank/DDBJ databases">
        <authorList>
            <person name="Van Vliet M D."/>
        </authorList>
    </citation>
    <scope>NUCLEOTIDE SEQUENCE [LARGE SCALE GENOMIC DNA]</scope>
    <source>
        <strain evidence="11 12">F1</strain>
    </source>
</reference>
<keyword evidence="5 9" id="KW-0812">Transmembrane</keyword>
<feature type="transmembrane region" description="Helical" evidence="9">
    <location>
        <begin position="226"/>
        <end position="243"/>
    </location>
</feature>
<dbReference type="PANTHER" id="PTHR32507:SF0">
    <property type="entry name" value="NA(+)_H(+) ANTIPORTER 2-RELATED"/>
    <property type="match status" value="1"/>
</dbReference>
<evidence type="ECO:0000313" key="12">
    <source>
        <dbReference type="Proteomes" id="UP000366872"/>
    </source>
</evidence>
<proteinExistence type="predicted"/>
<dbReference type="EMBL" id="CAAHFG010000004">
    <property type="protein sequence ID" value="VGO16646.1"/>
    <property type="molecule type" value="Genomic_DNA"/>
</dbReference>